<feature type="coiled-coil region" evidence="1">
    <location>
        <begin position="895"/>
        <end position="975"/>
    </location>
</feature>
<feature type="coiled-coil region" evidence="1">
    <location>
        <begin position="280"/>
        <end position="314"/>
    </location>
</feature>
<name>A0A4R6EF07_9RHOO</name>
<gene>
    <name evidence="2" type="ORF">C7389_102290</name>
</gene>
<dbReference type="OrthoDB" id="8527901at2"/>
<reference evidence="2 3" key="1">
    <citation type="submission" date="2019-03" db="EMBL/GenBank/DDBJ databases">
        <title>Genomic Encyclopedia of Type Strains, Phase IV (KMG-IV): sequencing the most valuable type-strain genomes for metagenomic binning, comparative biology and taxonomic classification.</title>
        <authorList>
            <person name="Goeker M."/>
        </authorList>
    </citation>
    <scope>NUCLEOTIDE SEQUENCE [LARGE SCALE GENOMIC DNA]</scope>
    <source>
        <strain evidence="2 3">DSM 12121</strain>
    </source>
</reference>
<protein>
    <submittedName>
        <fullName evidence="2">Uncharacterized protein (TIGR02680 family)</fullName>
    </submittedName>
</protein>
<evidence type="ECO:0000256" key="1">
    <source>
        <dbReference type="SAM" id="Coils"/>
    </source>
</evidence>
<dbReference type="NCBIfam" id="TIGR02680">
    <property type="entry name" value="TIGR02680 family protein"/>
    <property type="match status" value="1"/>
</dbReference>
<dbReference type="SUPFAM" id="SSF52540">
    <property type="entry name" value="P-loop containing nucleoside triphosphate hydrolases"/>
    <property type="match status" value="1"/>
</dbReference>
<sequence length="1372" mass="151005">MNVTELPLPTVARWQPLRLGLVDLYHYDSEEFRFRDGHLLLRGNNGTGKSKVLSLTLPFLFDAQIKPSRIEPDGDPGKKMAWNLLMGKHERRVGYVWAEFGRRGEDGRVHFVTLGCGLSAVAARPQVDPWFFVADEVRMGESLWLTSPQGVVLSRERLQEALGGHGQVFPSAESYRRAVDERLFRLGTARYSALMDTLIQLRQPQLSKRPDEANLSEALTEALPPLPAELLGDVADALNQLEEYRQELDSFDALARAVGQFNQRYRVYAGINARREARRLRAAQTEFDKASQALNDARANLETARMEEGRQQQRRDEVAGGLLRARAAHDALRDDPALRDARRLDDAKRQADEAYKDAGEAVQAVAEAAARLRRETAVLQECQLRAADTRQALADGRAAAAAAADICGLGGDFAQEEAIGDPEALAALDPSAWRAAQQRLRGLLARRREHLGLIRRRLNEVAEAHGRHGQAAEQRDVRADEFEDAAARRLQADAAVERQGALLVDAWEGHFERIVQLRPQAPEAALDALAEWVAGMAGDNPARAALHAAQHVASERFARQAATLDRREKDLADEGEALALERRRLERGEDAAPPAPYFRDATARLGRPGAPLWQLLEFREAVTEPQRAGLEAALEASGLLDAWVAPDGRLLAADGASSWHDTVLVARGRQAASAADWLLPAENAAVAVPVVQDLLESIACGETEAVAAEAWVAPDGRFRVGPLAGAWAKPAATYIGYAARAAARARRLAEVALRLSEIEVSLGKVREDKEKLETQRRQAALEWSAAPSDDDLRAAHGEAAAGARAYAAADAALRQANVRLAEAERRWVEAREQLAADAQDLHLPCERAALDGVESALHGFNDDLQQLFLAAQAVRHALPELRAQQVREADAGAEERRWQEQAADRQRRAEEAQARWQALYESVGLKVEEILQRLGAARAAVEQGEKDLKEVEGKMRDATEARARAEQKAEDCAATLEDRRAGRQAAVASLQGFSASGLMAVAVPDIECPDPAAPWTIEPALTLARRAEQALAGVKADDEDWNRIQNLVSEDFGELLRSLGALGHQAHAATSDHGLIVSVVYRNRTERPDRLAAILAEEIAQRRELLTARERELLENHLQAEVASVIQRMLQEADRHVGNINAELEKRPTSTGVRFRLVWEPLPEGGEDAPVGLEAARRKLLNTSADAWSAEDRRVVGDMLQSRIAAERARADAGGGSLLEQLARALDYRRWHRFRVERWQGGKWGRLSGPASSGERALGLTVPLFAAVSSHYSQGGHDGYSGAPRLVLLDEAFAGIDREARAHCMALIREFELDFVMTSESEWGCYAELPGVSICHLLRREGIDAVHVSRWAWDGRTRREEPDPGRRFQVAS</sequence>
<organism evidence="2 3">
    <name type="scientific">Azoarcus indigens</name>
    <dbReference type="NCBI Taxonomy" id="29545"/>
    <lineage>
        <taxon>Bacteria</taxon>
        <taxon>Pseudomonadati</taxon>
        <taxon>Pseudomonadota</taxon>
        <taxon>Betaproteobacteria</taxon>
        <taxon>Rhodocyclales</taxon>
        <taxon>Zoogloeaceae</taxon>
        <taxon>Azoarcus</taxon>
    </lineage>
</organism>
<dbReference type="Pfam" id="PF13558">
    <property type="entry name" value="SbcC_Walker_B"/>
    <property type="match status" value="1"/>
</dbReference>
<comment type="caution">
    <text evidence="2">The sequence shown here is derived from an EMBL/GenBank/DDBJ whole genome shotgun (WGS) entry which is preliminary data.</text>
</comment>
<dbReference type="InterPro" id="IPR027417">
    <property type="entry name" value="P-loop_NTPase"/>
</dbReference>
<keyword evidence="1" id="KW-0175">Coiled coil</keyword>
<proteinExistence type="predicted"/>
<evidence type="ECO:0000313" key="2">
    <source>
        <dbReference type="EMBL" id="TDN56354.1"/>
    </source>
</evidence>
<dbReference type="EMBL" id="SNVV01000002">
    <property type="protein sequence ID" value="TDN56354.1"/>
    <property type="molecule type" value="Genomic_DNA"/>
</dbReference>
<dbReference type="RefSeq" id="WP_133588726.1">
    <property type="nucleotide sequence ID" value="NZ_SNVV01000002.1"/>
</dbReference>
<keyword evidence="3" id="KW-1185">Reference proteome</keyword>
<evidence type="ECO:0000313" key="3">
    <source>
        <dbReference type="Proteomes" id="UP000295129"/>
    </source>
</evidence>
<feature type="coiled-coil region" evidence="1">
    <location>
        <begin position="806"/>
        <end position="833"/>
    </location>
</feature>
<feature type="coiled-coil region" evidence="1">
    <location>
        <begin position="755"/>
        <end position="782"/>
    </location>
</feature>
<accession>A0A4R6EF07</accession>
<dbReference type="Proteomes" id="UP000295129">
    <property type="component" value="Unassembled WGS sequence"/>
</dbReference>
<dbReference type="InterPro" id="IPR013496">
    <property type="entry name" value="CHP02680"/>
</dbReference>